<gene>
    <name evidence="2" type="primary">A07g503790.1_BraROA</name>
    <name evidence="2" type="ORF">IGI04_026347</name>
</gene>
<dbReference type="CDD" id="cd06222">
    <property type="entry name" value="RNase_H_like"/>
    <property type="match status" value="1"/>
</dbReference>
<evidence type="ECO:0000313" key="2">
    <source>
        <dbReference type="EMBL" id="KAG5378505.1"/>
    </source>
</evidence>
<dbReference type="InterPro" id="IPR052929">
    <property type="entry name" value="RNase_H-like_EbsB-rel"/>
</dbReference>
<dbReference type="PANTHER" id="PTHR47074">
    <property type="entry name" value="BNAC02G40300D PROTEIN"/>
    <property type="match status" value="1"/>
</dbReference>
<dbReference type="Gene3D" id="3.30.420.10">
    <property type="entry name" value="Ribonuclease H-like superfamily/Ribonuclease H"/>
    <property type="match status" value="1"/>
</dbReference>
<evidence type="ECO:0000259" key="1">
    <source>
        <dbReference type="Pfam" id="PF13456"/>
    </source>
</evidence>
<dbReference type="PANTHER" id="PTHR47074:SF53">
    <property type="entry name" value="REVERSE TRANSCRIPTASE-LIKE PROTEIN"/>
    <property type="match status" value="1"/>
</dbReference>
<name>A0ABQ7KYF0_BRACM</name>
<dbReference type="InterPro" id="IPR036397">
    <property type="entry name" value="RNaseH_sf"/>
</dbReference>
<dbReference type="Pfam" id="PF13456">
    <property type="entry name" value="RVT_3"/>
    <property type="match status" value="1"/>
</dbReference>
<organism evidence="2 3">
    <name type="scientific">Brassica rapa subsp. trilocularis</name>
    <dbReference type="NCBI Taxonomy" id="1813537"/>
    <lineage>
        <taxon>Eukaryota</taxon>
        <taxon>Viridiplantae</taxon>
        <taxon>Streptophyta</taxon>
        <taxon>Embryophyta</taxon>
        <taxon>Tracheophyta</taxon>
        <taxon>Spermatophyta</taxon>
        <taxon>Magnoliopsida</taxon>
        <taxon>eudicotyledons</taxon>
        <taxon>Gunneridae</taxon>
        <taxon>Pentapetalae</taxon>
        <taxon>rosids</taxon>
        <taxon>malvids</taxon>
        <taxon>Brassicales</taxon>
        <taxon>Brassicaceae</taxon>
        <taxon>Brassiceae</taxon>
        <taxon>Brassica</taxon>
    </lineage>
</organism>
<dbReference type="InterPro" id="IPR002156">
    <property type="entry name" value="RNaseH_domain"/>
</dbReference>
<dbReference type="EMBL" id="JADBGQ010000009">
    <property type="protein sequence ID" value="KAG5378505.1"/>
    <property type="molecule type" value="Genomic_DNA"/>
</dbReference>
<protein>
    <recommendedName>
        <fullName evidence="1">RNase H type-1 domain-containing protein</fullName>
    </recommendedName>
</protein>
<keyword evidence="3" id="KW-1185">Reference proteome</keyword>
<feature type="domain" description="RNase H type-1" evidence="1">
    <location>
        <begin position="281"/>
        <end position="399"/>
    </location>
</feature>
<sequence length="429" mass="49926">MTNGVKENVWIQCRLDRGFDNAEWFRLFPRSHTLYLERLGSDHRPILTSTIGTGTKHLGRFMFDKRWSNNPAVLEVVRKGWNSSQNHTSGTVSERIASCRKALSKWKRNEKWIMDEIPRCPVNRQIRIDAHLKVSSLLSSPGVWNEEKLTELFPPNEVHRIKQMVPGEVEDCFVWAYTRHGAYTVKTENISSVFDLMEDKSKPQNIVRAIPWVMWLIWKNRNAILYAETQDSMVRLLRDMMQEVDQWFLLNNTPSRDTEEGQSILNTARWSPPEHGIIKCNVHANWRDAHLHSGVAWIARDQNGNVMYHARDALVHAPNRMVAELRCIIWTMTSLVDIEITNVIITSDYNEVLEAIKAPLQWPRLRGLLQQVIKLKEKFTMVVLEEEKIVTNGIAREIARSVLRDGRFQSYLAMGGPSWLHDRLARERM</sequence>
<evidence type="ECO:0000313" key="3">
    <source>
        <dbReference type="Proteomes" id="UP000823674"/>
    </source>
</evidence>
<dbReference type="InterPro" id="IPR044730">
    <property type="entry name" value="RNase_H-like_dom_plant"/>
</dbReference>
<proteinExistence type="predicted"/>
<reference evidence="2 3" key="1">
    <citation type="submission" date="2021-03" db="EMBL/GenBank/DDBJ databases">
        <authorList>
            <person name="King G.J."/>
            <person name="Bancroft I."/>
            <person name="Baten A."/>
            <person name="Bloomfield J."/>
            <person name="Borpatragohain P."/>
            <person name="He Z."/>
            <person name="Irish N."/>
            <person name="Irwin J."/>
            <person name="Liu K."/>
            <person name="Mauleon R.P."/>
            <person name="Moore J."/>
            <person name="Morris R."/>
            <person name="Ostergaard L."/>
            <person name="Wang B."/>
            <person name="Wells R."/>
        </authorList>
    </citation>
    <scope>NUCLEOTIDE SEQUENCE [LARGE SCALE GENOMIC DNA]</scope>
    <source>
        <strain evidence="2">R-o-18</strain>
        <tissue evidence="2">Leaf</tissue>
    </source>
</reference>
<accession>A0ABQ7KYF0</accession>
<dbReference type="Proteomes" id="UP000823674">
    <property type="component" value="Chromosome A07"/>
</dbReference>
<comment type="caution">
    <text evidence="2">The sequence shown here is derived from an EMBL/GenBank/DDBJ whole genome shotgun (WGS) entry which is preliminary data.</text>
</comment>